<organism evidence="2 3">
    <name type="scientific">Marinobacter mobilis</name>
    <dbReference type="NCBI Taxonomy" id="488533"/>
    <lineage>
        <taxon>Bacteria</taxon>
        <taxon>Pseudomonadati</taxon>
        <taxon>Pseudomonadota</taxon>
        <taxon>Gammaproteobacteria</taxon>
        <taxon>Pseudomonadales</taxon>
        <taxon>Marinobacteraceae</taxon>
        <taxon>Marinobacter</taxon>
    </lineage>
</organism>
<dbReference type="Pfam" id="PF00903">
    <property type="entry name" value="Glyoxalase"/>
    <property type="match status" value="1"/>
</dbReference>
<name>A0A1H2S7A0_9GAMM</name>
<evidence type="ECO:0000313" key="3">
    <source>
        <dbReference type="Proteomes" id="UP000199675"/>
    </source>
</evidence>
<dbReference type="PROSITE" id="PS51819">
    <property type="entry name" value="VOC"/>
    <property type="match status" value="1"/>
</dbReference>
<dbReference type="Proteomes" id="UP000199675">
    <property type="component" value="Unassembled WGS sequence"/>
</dbReference>
<gene>
    <name evidence="2" type="ORF">SAMN04487960_10243</name>
</gene>
<dbReference type="RefSeq" id="WP_091811421.1">
    <property type="nucleotide sequence ID" value="NZ_FNNE01000002.1"/>
</dbReference>
<dbReference type="OrthoDB" id="9800438at2"/>
<keyword evidence="2" id="KW-0456">Lyase</keyword>
<evidence type="ECO:0000259" key="1">
    <source>
        <dbReference type="PROSITE" id="PS51819"/>
    </source>
</evidence>
<dbReference type="InterPro" id="IPR037523">
    <property type="entry name" value="VOC_core"/>
</dbReference>
<feature type="domain" description="VOC" evidence="1">
    <location>
        <begin position="1"/>
        <end position="122"/>
    </location>
</feature>
<dbReference type="Gene3D" id="3.10.180.10">
    <property type="entry name" value="2,3-Dihydroxybiphenyl 1,2-Dioxygenase, domain 1"/>
    <property type="match status" value="1"/>
</dbReference>
<dbReference type="CDD" id="cd07262">
    <property type="entry name" value="VOC_like"/>
    <property type="match status" value="1"/>
</dbReference>
<dbReference type="InterPro" id="IPR004360">
    <property type="entry name" value="Glyas_Fos-R_dOase_dom"/>
</dbReference>
<reference evidence="2 3" key="1">
    <citation type="submission" date="2016-10" db="EMBL/GenBank/DDBJ databases">
        <authorList>
            <person name="de Groot N.N."/>
        </authorList>
    </citation>
    <scope>NUCLEOTIDE SEQUENCE [LARGE SCALE GENOMIC DNA]</scope>
    <source>
        <strain evidence="2 3">CGMCC 1.7059</strain>
    </source>
</reference>
<dbReference type="PANTHER" id="PTHR35006">
    <property type="entry name" value="GLYOXALASE FAMILY PROTEIN (AFU_ORTHOLOGUE AFUA_5G14830)"/>
    <property type="match status" value="1"/>
</dbReference>
<evidence type="ECO:0000313" key="2">
    <source>
        <dbReference type="EMBL" id="SDW27365.1"/>
    </source>
</evidence>
<keyword evidence="3" id="KW-1185">Reference proteome</keyword>
<accession>A0A1H2S7A0</accession>
<sequence>MIGYVTIGVSDMAKAKDFYANLLSDAGAKVLLDMGRIAFIGQSMASPMLAVCTPYNGETNQPGNGNMIALPAGSKEAVDAMYNKAIELGATCDGEPGQRIPDQFYGAYVRDPDGNKLAFFQFG</sequence>
<proteinExistence type="predicted"/>
<dbReference type="EMBL" id="FNNE01000002">
    <property type="protein sequence ID" value="SDW27365.1"/>
    <property type="molecule type" value="Genomic_DNA"/>
</dbReference>
<dbReference type="PANTHER" id="PTHR35006:SF2">
    <property type="entry name" value="GLYOXALASE FAMILY PROTEIN (AFU_ORTHOLOGUE AFUA_5G14830)"/>
    <property type="match status" value="1"/>
</dbReference>
<dbReference type="InterPro" id="IPR029068">
    <property type="entry name" value="Glyas_Bleomycin-R_OHBP_Dase"/>
</dbReference>
<protein>
    <submittedName>
        <fullName evidence="2">Predicted lactoylglutathione lyase</fullName>
    </submittedName>
</protein>
<dbReference type="SUPFAM" id="SSF54593">
    <property type="entry name" value="Glyoxalase/Bleomycin resistance protein/Dihydroxybiphenyl dioxygenase"/>
    <property type="match status" value="1"/>
</dbReference>
<dbReference type="AlphaFoldDB" id="A0A1H2S7A0"/>
<dbReference type="GO" id="GO:0016829">
    <property type="term" value="F:lyase activity"/>
    <property type="evidence" value="ECO:0007669"/>
    <property type="project" value="UniProtKB-KW"/>
</dbReference>